<protein>
    <submittedName>
        <fullName evidence="1">Uncharacterized protein</fullName>
    </submittedName>
</protein>
<gene>
    <name evidence="1" type="ORF">SAMN05443245_5773</name>
</gene>
<dbReference type="OrthoDB" id="9111653at2"/>
<sequence length="135" mass="14805">MLNTKPHTVTRVVDGEAVTLVFYPDTGCLRFAGARGVCHELRPPHSWLAMSAAARGKCRDAQAVTHGLSMLLEDFCAKRPRWLSGPERVSADEAAFEPARESAYERDYGTAQQAVREATRDAAGQFADLRIRATA</sequence>
<proteinExistence type="predicted"/>
<evidence type="ECO:0000313" key="1">
    <source>
        <dbReference type="EMBL" id="SDR41911.1"/>
    </source>
</evidence>
<organism evidence="1 2">
    <name type="scientific">Paraburkholderia fungorum</name>
    <dbReference type="NCBI Taxonomy" id="134537"/>
    <lineage>
        <taxon>Bacteria</taxon>
        <taxon>Pseudomonadati</taxon>
        <taxon>Pseudomonadota</taxon>
        <taxon>Betaproteobacteria</taxon>
        <taxon>Burkholderiales</taxon>
        <taxon>Burkholderiaceae</taxon>
        <taxon>Paraburkholderia</taxon>
    </lineage>
</organism>
<accession>A0A1H1IW19</accession>
<dbReference type="AlphaFoldDB" id="A0A1H1IW19"/>
<keyword evidence="2" id="KW-1185">Reference proteome</keyword>
<name>A0A1H1IW19_9BURK</name>
<dbReference type="EMBL" id="FNKP01000002">
    <property type="protein sequence ID" value="SDR41911.1"/>
    <property type="molecule type" value="Genomic_DNA"/>
</dbReference>
<evidence type="ECO:0000313" key="2">
    <source>
        <dbReference type="Proteomes" id="UP000183487"/>
    </source>
</evidence>
<dbReference type="RefSeq" id="WP_074770808.1">
    <property type="nucleotide sequence ID" value="NZ_FNKP01000002.1"/>
</dbReference>
<reference evidence="2" key="1">
    <citation type="submission" date="2016-10" db="EMBL/GenBank/DDBJ databases">
        <authorList>
            <person name="Varghese N."/>
        </authorList>
    </citation>
    <scope>NUCLEOTIDE SEQUENCE [LARGE SCALE GENOMIC DNA]</scope>
    <source>
        <strain evidence="2">GAS106B</strain>
    </source>
</reference>
<dbReference type="Proteomes" id="UP000183487">
    <property type="component" value="Unassembled WGS sequence"/>
</dbReference>